<dbReference type="InterPro" id="IPR001296">
    <property type="entry name" value="Glyco_trans_1"/>
</dbReference>
<evidence type="ECO:0000259" key="1">
    <source>
        <dbReference type="Pfam" id="PF00534"/>
    </source>
</evidence>
<dbReference type="PANTHER" id="PTHR12526">
    <property type="entry name" value="GLYCOSYLTRANSFERASE"/>
    <property type="match status" value="1"/>
</dbReference>
<protein>
    <submittedName>
        <fullName evidence="3">Spore coat protein SA</fullName>
    </submittedName>
</protein>
<dbReference type="SUPFAM" id="SSF53756">
    <property type="entry name" value="UDP-Glycosyltransferase/glycogen phosphorylase"/>
    <property type="match status" value="1"/>
</dbReference>
<accession>A0A3G9IQD9</accession>
<feature type="domain" description="Glycosyl transferase family 1" evidence="1">
    <location>
        <begin position="186"/>
        <end position="358"/>
    </location>
</feature>
<dbReference type="GO" id="GO:0016757">
    <property type="term" value="F:glycosyltransferase activity"/>
    <property type="evidence" value="ECO:0007669"/>
    <property type="project" value="InterPro"/>
</dbReference>
<dbReference type="Gene3D" id="3.40.50.2000">
    <property type="entry name" value="Glycogen Phosphorylase B"/>
    <property type="match status" value="2"/>
</dbReference>
<evidence type="ECO:0000313" key="4">
    <source>
        <dbReference type="Proteomes" id="UP000275368"/>
    </source>
</evidence>
<evidence type="ECO:0000313" key="3">
    <source>
        <dbReference type="EMBL" id="BBH21087.1"/>
    </source>
</evidence>
<feature type="domain" description="Glycosyltransferase subfamily 4-like N-terminal" evidence="2">
    <location>
        <begin position="22"/>
        <end position="172"/>
    </location>
</feature>
<reference evidence="3 4" key="1">
    <citation type="submission" date="2018-11" db="EMBL/GenBank/DDBJ databases">
        <title>Complete genome sequence of Paenibacillus baekrokdamisoli strain KCTC 33723.</title>
        <authorList>
            <person name="Kang S.W."/>
            <person name="Lee K.C."/>
            <person name="Kim K.K."/>
            <person name="Kim J.S."/>
            <person name="Kim D.S."/>
            <person name="Ko S.H."/>
            <person name="Yang S.H."/>
            <person name="Lee J.S."/>
        </authorList>
    </citation>
    <scope>NUCLEOTIDE SEQUENCE [LARGE SCALE GENOMIC DNA]</scope>
    <source>
        <strain evidence="3 4">KCTC 33723</strain>
    </source>
</reference>
<keyword evidence="4" id="KW-1185">Reference proteome</keyword>
<proteinExistence type="predicted"/>
<evidence type="ECO:0000259" key="2">
    <source>
        <dbReference type="Pfam" id="PF13439"/>
    </source>
</evidence>
<dbReference type="RefSeq" id="WP_125657016.1">
    <property type="nucleotide sequence ID" value="NZ_AP019308.1"/>
</dbReference>
<dbReference type="AlphaFoldDB" id="A0A3G9IQD9"/>
<sequence length="381" mass="42903">MNILMICTEKLPVPNIRGGAIQTYICGVVSHLSKHHRITILSRTDPDLPLEEVVDGIRYVRFDSDGLLDVYSRGVIDFLENNSEYYNIIHIFNRPKLILPVRKVAPSSRIILNMHNDMFNPAKIHRSEGTAVVEQTERIITISNYIGSAICDFFPQASTKLKTIYSGVDLARFAPWVESSSALEARESIRSQYNLGSKKIILFVGRLSRNKGPHVLVRAMSELKHSDAVLVIVGGAWFSDNTISDYVAYVRALAERAPIPVLTTGYVNAHDVHRWFCAGDIFVCTSIWQEPLARVHYEAMAAGLPFLTTARGGNPEIVKNNNGLLISNPENPSEYAQNLNTMLSDLNQMRQMGINGRRLAEQHFTWKRVAQDILSVWEQRV</sequence>
<dbReference type="Proteomes" id="UP000275368">
    <property type="component" value="Chromosome"/>
</dbReference>
<dbReference type="Pfam" id="PF00534">
    <property type="entry name" value="Glycos_transf_1"/>
    <property type="match status" value="1"/>
</dbReference>
<dbReference type="KEGG" id="pbk:Back11_24320"/>
<dbReference type="InterPro" id="IPR028098">
    <property type="entry name" value="Glyco_trans_4-like_N"/>
</dbReference>
<dbReference type="EMBL" id="AP019308">
    <property type="protein sequence ID" value="BBH21087.1"/>
    <property type="molecule type" value="Genomic_DNA"/>
</dbReference>
<gene>
    <name evidence="3" type="primary">cotSA</name>
    <name evidence="3" type="ORF">Back11_24320</name>
</gene>
<dbReference type="CDD" id="cd03801">
    <property type="entry name" value="GT4_PimA-like"/>
    <property type="match status" value="1"/>
</dbReference>
<name>A0A3G9IQD9_9BACL</name>
<organism evidence="3 4">
    <name type="scientific">Paenibacillus baekrokdamisoli</name>
    <dbReference type="NCBI Taxonomy" id="1712516"/>
    <lineage>
        <taxon>Bacteria</taxon>
        <taxon>Bacillati</taxon>
        <taxon>Bacillota</taxon>
        <taxon>Bacilli</taxon>
        <taxon>Bacillales</taxon>
        <taxon>Paenibacillaceae</taxon>
        <taxon>Paenibacillus</taxon>
    </lineage>
</organism>
<keyword evidence="3" id="KW-0946">Virion</keyword>
<dbReference type="OrthoDB" id="139410at2"/>
<dbReference type="Pfam" id="PF13439">
    <property type="entry name" value="Glyco_transf_4"/>
    <property type="match status" value="1"/>
</dbReference>
<dbReference type="PANTHER" id="PTHR12526:SF638">
    <property type="entry name" value="SPORE COAT PROTEIN SA"/>
    <property type="match status" value="1"/>
</dbReference>
<keyword evidence="3" id="KW-0167">Capsid protein</keyword>